<dbReference type="Pfam" id="PF03929">
    <property type="entry name" value="PepSY_TM"/>
    <property type="match status" value="1"/>
</dbReference>
<keyword evidence="1" id="KW-0472">Membrane</keyword>
<evidence type="ECO:0000313" key="2">
    <source>
        <dbReference type="EMBL" id="SHH23142.1"/>
    </source>
</evidence>
<feature type="transmembrane region" description="Helical" evidence="1">
    <location>
        <begin position="12"/>
        <end position="34"/>
    </location>
</feature>
<dbReference type="PROSITE" id="PS51257">
    <property type="entry name" value="PROKAR_LIPOPROTEIN"/>
    <property type="match status" value="1"/>
</dbReference>
<keyword evidence="1" id="KW-1133">Transmembrane helix</keyword>
<dbReference type="Proteomes" id="UP000184212">
    <property type="component" value="Unassembled WGS sequence"/>
</dbReference>
<keyword evidence="3" id="KW-1185">Reference proteome</keyword>
<proteinExistence type="predicted"/>
<feature type="transmembrane region" description="Helical" evidence="1">
    <location>
        <begin position="317"/>
        <end position="337"/>
    </location>
</feature>
<evidence type="ECO:0000256" key="1">
    <source>
        <dbReference type="SAM" id="Phobius"/>
    </source>
</evidence>
<name>A0A1M5R9X7_9BACT</name>
<dbReference type="AlphaFoldDB" id="A0A1M5R9X7"/>
<gene>
    <name evidence="2" type="ORF">SAMN04488109_3277</name>
</gene>
<keyword evidence="1" id="KW-0812">Transmembrane</keyword>
<dbReference type="InterPro" id="IPR005625">
    <property type="entry name" value="PepSY-ass_TM"/>
</dbReference>
<dbReference type="PANTHER" id="PTHR34219">
    <property type="entry name" value="IRON-REGULATED INNER MEMBRANE PROTEIN-RELATED"/>
    <property type="match status" value="1"/>
</dbReference>
<feature type="transmembrane region" description="Helical" evidence="1">
    <location>
        <begin position="187"/>
        <end position="207"/>
    </location>
</feature>
<evidence type="ECO:0000313" key="3">
    <source>
        <dbReference type="Proteomes" id="UP000184212"/>
    </source>
</evidence>
<reference evidence="2 3" key="1">
    <citation type="submission" date="2016-11" db="EMBL/GenBank/DDBJ databases">
        <authorList>
            <person name="Jaros S."/>
            <person name="Januszkiewicz K."/>
            <person name="Wedrychowicz H."/>
        </authorList>
    </citation>
    <scope>NUCLEOTIDE SEQUENCE [LARGE SCALE GENOMIC DNA]</scope>
    <source>
        <strain evidence="2 3">DSM 24574</strain>
    </source>
</reference>
<dbReference type="RefSeq" id="WP_073136036.1">
    <property type="nucleotide sequence ID" value="NZ_FQWQ01000002.1"/>
</dbReference>
<dbReference type="OrthoDB" id="111691at2"/>
<dbReference type="STRING" id="947013.SAMN04488109_3277"/>
<dbReference type="EMBL" id="FQWQ01000002">
    <property type="protein sequence ID" value="SHH23142.1"/>
    <property type="molecule type" value="Genomic_DNA"/>
</dbReference>
<protein>
    <submittedName>
        <fullName evidence="2">Uncharacterized iron-regulated membrane protein</fullName>
    </submittedName>
</protein>
<organism evidence="2 3">
    <name type="scientific">Chryseolinea serpens</name>
    <dbReference type="NCBI Taxonomy" id="947013"/>
    <lineage>
        <taxon>Bacteria</taxon>
        <taxon>Pseudomonadati</taxon>
        <taxon>Bacteroidota</taxon>
        <taxon>Cytophagia</taxon>
        <taxon>Cytophagales</taxon>
        <taxon>Fulvivirgaceae</taxon>
        <taxon>Chryseolinea</taxon>
    </lineage>
</organism>
<feature type="transmembrane region" description="Helical" evidence="1">
    <location>
        <begin position="136"/>
        <end position="157"/>
    </location>
</feature>
<sequence length="345" mass="39485">MTFRKAIQRIHLWLGFTSGALLIAVAFTGCILAFEDELRYATQHELLYVEAENKPSLNVEQLQAALREFDPKLKLNQIRFYGDPEMATQCYTRDKKIIAVNPYTGKILGVRDTSKDWLSVILSFHRTLLLGKTGETIILCNVCIFLAMLLSGIVLWMPPLLKQWKHNLSLKRNLPPKRRNYEWHRMFGLYAWLPLFLIAITGISMAWGSEKKEKLKSLFAANPPTGNIYDQVASQVHHQEPIDVLRVTFPKDSSDVVSISVRYETLGFRKQSSFSFDQYSGKLLKTELYQEKSFGQRFFGSNYEIHTGRIFGVPGKIIMFLAGLIALSLPITGFLIWKGKRNRAS</sequence>
<accession>A0A1M5R9X7</accession>